<dbReference type="PANTHER" id="PTHR38846:SF1">
    <property type="entry name" value="C3H1-TYPE DOMAIN-CONTAINING PROTEIN"/>
    <property type="match status" value="1"/>
</dbReference>
<accession>A0A9P8G6N7</accession>
<proteinExistence type="predicted"/>
<evidence type="ECO:0000313" key="3">
    <source>
        <dbReference type="Proteomes" id="UP000767238"/>
    </source>
</evidence>
<dbReference type="PANTHER" id="PTHR38846">
    <property type="entry name" value="C3H1-TYPE DOMAIN-CONTAINING PROTEIN"/>
    <property type="match status" value="1"/>
</dbReference>
<evidence type="ECO:0000313" key="2">
    <source>
        <dbReference type="EMBL" id="KAH0209895.1"/>
    </source>
</evidence>
<dbReference type="EMBL" id="JAHFYH010000202">
    <property type="protein sequence ID" value="KAH0209895.1"/>
    <property type="molecule type" value="Genomic_DNA"/>
</dbReference>
<sequence>MQHADALDEFFAQYPSFSYNRNVSSTQEFRRMRKQFNWVKNDRGKYPPESKAAWYSFRVAMVQTFNGTFGTDTEDRRAWMRIGARLNIVPLPRKLHDLRQQVMLTHVNLCDMLDAERSGRQVEIFATEADLVKYTRENHRYFPKEEAYAGGLLKYLLREINNEYNGTRRPGGPKRGSKKGGRRGGQRQS</sequence>
<dbReference type="Proteomes" id="UP000767238">
    <property type="component" value="Unassembled WGS sequence"/>
</dbReference>
<organism evidence="2 3">
    <name type="scientific">Aureobasidium melanogenum</name>
    <name type="common">Aureobasidium pullulans var. melanogenum</name>
    <dbReference type="NCBI Taxonomy" id="46634"/>
    <lineage>
        <taxon>Eukaryota</taxon>
        <taxon>Fungi</taxon>
        <taxon>Dikarya</taxon>
        <taxon>Ascomycota</taxon>
        <taxon>Pezizomycotina</taxon>
        <taxon>Dothideomycetes</taxon>
        <taxon>Dothideomycetidae</taxon>
        <taxon>Dothideales</taxon>
        <taxon>Saccotheciaceae</taxon>
        <taxon>Aureobasidium</taxon>
    </lineage>
</organism>
<evidence type="ECO:0000256" key="1">
    <source>
        <dbReference type="SAM" id="MobiDB-lite"/>
    </source>
</evidence>
<gene>
    <name evidence="2" type="ORF">KCV03_g10229</name>
</gene>
<feature type="region of interest" description="Disordered" evidence="1">
    <location>
        <begin position="164"/>
        <end position="189"/>
    </location>
</feature>
<reference evidence="2" key="1">
    <citation type="journal article" date="2021" name="J Fungi (Basel)">
        <title>Virulence traits and population genomics of the black yeast Aureobasidium melanogenum.</title>
        <authorList>
            <person name="Cernosa A."/>
            <person name="Sun X."/>
            <person name="Gostincar C."/>
            <person name="Fang C."/>
            <person name="Gunde-Cimerman N."/>
            <person name="Song Z."/>
        </authorList>
    </citation>
    <scope>NUCLEOTIDE SEQUENCE</scope>
    <source>
        <strain evidence="2">EXF-8016</strain>
    </source>
</reference>
<protein>
    <submittedName>
        <fullName evidence="2">Uncharacterized protein</fullName>
    </submittedName>
</protein>
<feature type="compositionally biased region" description="Basic residues" evidence="1">
    <location>
        <begin position="171"/>
        <end position="189"/>
    </location>
</feature>
<reference evidence="2" key="2">
    <citation type="submission" date="2021-08" db="EMBL/GenBank/DDBJ databases">
        <authorList>
            <person name="Gostincar C."/>
            <person name="Sun X."/>
            <person name="Song Z."/>
            <person name="Gunde-Cimerman N."/>
        </authorList>
    </citation>
    <scope>NUCLEOTIDE SEQUENCE</scope>
    <source>
        <strain evidence="2">EXF-8016</strain>
    </source>
</reference>
<name>A0A9P8G6N7_AURME</name>
<comment type="caution">
    <text evidence="2">The sequence shown here is derived from an EMBL/GenBank/DDBJ whole genome shotgun (WGS) entry which is preliminary data.</text>
</comment>
<feature type="non-terminal residue" evidence="2">
    <location>
        <position position="1"/>
    </location>
</feature>
<dbReference type="AlphaFoldDB" id="A0A9P8G6N7"/>